<name>A0A543FGQ1_9NOCA</name>
<comment type="caution">
    <text evidence="1">The sequence shown here is derived from an EMBL/GenBank/DDBJ whole genome shotgun (WGS) entry which is preliminary data.</text>
</comment>
<dbReference type="AlphaFoldDB" id="A0A543FGQ1"/>
<reference evidence="1 2" key="1">
    <citation type="submission" date="2019-06" db="EMBL/GenBank/DDBJ databases">
        <title>Sequencing the genomes of 1000 actinobacteria strains.</title>
        <authorList>
            <person name="Klenk H.-P."/>
        </authorList>
    </citation>
    <scope>NUCLEOTIDE SEQUENCE [LARGE SCALE GENOMIC DNA]</scope>
    <source>
        <strain evidence="1 2">DSM 103495</strain>
    </source>
</reference>
<dbReference type="EMBL" id="VFPG01000001">
    <property type="protein sequence ID" value="TQM33029.1"/>
    <property type="molecule type" value="Genomic_DNA"/>
</dbReference>
<sequence length="196" mass="21473">MVATMDELLHALTRAANTLLDAEIRFAVAGGCAVYARGGPASDHDVDLFVKPADTSRAIQALARAGLRVCQPPEDWLSKVYDGDTLIDVIYRPNCRDVTDELLDRATVMRVGPTVAPVISATDLMIDKLLVFDAHRLDLSPLLHIARDLREQVDWDVVRSQTMESPYARAFLGLVDDLGITDAGRTDAGTRDREEG</sequence>
<proteinExistence type="predicted"/>
<dbReference type="Gene3D" id="3.30.460.40">
    <property type="match status" value="1"/>
</dbReference>
<keyword evidence="2" id="KW-1185">Reference proteome</keyword>
<organism evidence="1 2">
    <name type="scientific">Nocardia bhagyanarayanae</name>
    <dbReference type="NCBI Taxonomy" id="1215925"/>
    <lineage>
        <taxon>Bacteria</taxon>
        <taxon>Bacillati</taxon>
        <taxon>Actinomycetota</taxon>
        <taxon>Actinomycetes</taxon>
        <taxon>Mycobacteriales</taxon>
        <taxon>Nocardiaceae</taxon>
        <taxon>Nocardia</taxon>
    </lineage>
</organism>
<evidence type="ECO:0000313" key="1">
    <source>
        <dbReference type="EMBL" id="TQM33029.1"/>
    </source>
</evidence>
<dbReference type="RefSeq" id="WP_141810857.1">
    <property type="nucleotide sequence ID" value="NZ_VFPG01000001.1"/>
</dbReference>
<evidence type="ECO:0000313" key="2">
    <source>
        <dbReference type="Proteomes" id="UP000316331"/>
    </source>
</evidence>
<dbReference type="Proteomes" id="UP000316331">
    <property type="component" value="Unassembled WGS sequence"/>
</dbReference>
<accession>A0A543FGQ1</accession>
<dbReference type="SUPFAM" id="SSF81301">
    <property type="entry name" value="Nucleotidyltransferase"/>
    <property type="match status" value="1"/>
</dbReference>
<dbReference type="OrthoDB" id="3394845at2"/>
<protein>
    <submittedName>
        <fullName evidence="1">Uncharacterized protein</fullName>
    </submittedName>
</protein>
<dbReference type="InterPro" id="IPR043519">
    <property type="entry name" value="NT_sf"/>
</dbReference>
<gene>
    <name evidence="1" type="ORF">FB390_4742</name>
</gene>